<evidence type="ECO:0000259" key="1">
    <source>
        <dbReference type="Pfam" id="PF01408"/>
    </source>
</evidence>
<dbReference type="AlphaFoldDB" id="A0A2V3YDW5"/>
<dbReference type="Proteomes" id="UP000248057">
    <property type="component" value="Unassembled WGS sequence"/>
</dbReference>
<proteinExistence type="predicted"/>
<dbReference type="InterPro" id="IPR055170">
    <property type="entry name" value="GFO_IDH_MocA-like_dom"/>
</dbReference>
<feature type="domain" description="Gfo/Idh/MocA-like oxidoreductase N-terminal" evidence="1">
    <location>
        <begin position="2"/>
        <end position="114"/>
    </location>
</feature>
<dbReference type="PANTHER" id="PTHR43249">
    <property type="entry name" value="UDP-N-ACETYL-2-AMINO-2-DEOXY-D-GLUCURONATE OXIDASE"/>
    <property type="match status" value="1"/>
</dbReference>
<evidence type="ECO:0000259" key="2">
    <source>
        <dbReference type="Pfam" id="PF22725"/>
    </source>
</evidence>
<dbReference type="Pfam" id="PF22725">
    <property type="entry name" value="GFO_IDH_MocA_C3"/>
    <property type="match status" value="1"/>
</dbReference>
<evidence type="ECO:0000313" key="4">
    <source>
        <dbReference type="Proteomes" id="UP000248057"/>
    </source>
</evidence>
<reference evidence="3 4" key="1">
    <citation type="submission" date="2018-05" db="EMBL/GenBank/DDBJ databases">
        <title>Genomic Encyclopedia of Type Strains, Phase IV (KMG-IV): sequencing the most valuable type-strain genomes for metagenomic binning, comparative biology and taxonomic classification.</title>
        <authorList>
            <person name="Goeker M."/>
        </authorList>
    </citation>
    <scope>NUCLEOTIDE SEQUENCE [LARGE SCALE GENOMIC DNA]</scope>
    <source>
        <strain evidence="3 4">DSM 24995</strain>
    </source>
</reference>
<dbReference type="RefSeq" id="WP_110321134.1">
    <property type="nucleotide sequence ID" value="NZ_QJKD01000001.1"/>
</dbReference>
<dbReference type="Pfam" id="PF01408">
    <property type="entry name" value="GFO_IDH_MocA"/>
    <property type="match status" value="1"/>
</dbReference>
<dbReference type="PANTHER" id="PTHR43249:SF1">
    <property type="entry name" value="D-GLUCOSIDE 3-DEHYDROGENASE"/>
    <property type="match status" value="1"/>
</dbReference>
<dbReference type="InterPro" id="IPR052515">
    <property type="entry name" value="Gfo/Idh/MocA_Oxidoreductase"/>
</dbReference>
<dbReference type="SUPFAM" id="SSF55347">
    <property type="entry name" value="Glyceraldehyde-3-phosphate dehydrogenase-like, C-terminal domain"/>
    <property type="match status" value="1"/>
</dbReference>
<dbReference type="InterPro" id="IPR000683">
    <property type="entry name" value="Gfo/Idh/MocA-like_OxRdtase_N"/>
</dbReference>
<sequence>MKSAIIGCGSIAAVHAKSIMKMEGCKLAAVADVIPERAESMAREYGAVPYTDWKQMLEKEEIDVLHICTPHYLHTPMAAEALRRGIHTFMEKPPVISQEQWETLQRAEKEANNGATLGVCFQNRFNPSVAAVKERLENGEFGRILGARGLVTWCRKERYYTESGWRGTVEKEGGGALINQSIHTLDLIQYLIGKTPLTMEASTSNHHLKGIIEVEDTMEAYISYGEEKACFYATTGYVADVPPMIELECEKARVRIEELKVTIAGSDGETKTIDYSGREHLGKSYWGAGHMDCIHSFYESVEQGKPFSVGLEQIKNTVWLMLKAYETAGKIEEVKKC</sequence>
<feature type="domain" description="GFO/IDH/MocA-like oxidoreductase" evidence="2">
    <location>
        <begin position="130"/>
        <end position="254"/>
    </location>
</feature>
<dbReference type="GO" id="GO:0000166">
    <property type="term" value="F:nucleotide binding"/>
    <property type="evidence" value="ECO:0007669"/>
    <property type="project" value="InterPro"/>
</dbReference>
<name>A0A2V3YDW5_9FIRM</name>
<dbReference type="Gene3D" id="3.40.50.720">
    <property type="entry name" value="NAD(P)-binding Rossmann-like Domain"/>
    <property type="match status" value="1"/>
</dbReference>
<comment type="caution">
    <text evidence="3">The sequence shown here is derived from an EMBL/GenBank/DDBJ whole genome shotgun (WGS) entry which is preliminary data.</text>
</comment>
<dbReference type="InterPro" id="IPR036291">
    <property type="entry name" value="NAD(P)-bd_dom_sf"/>
</dbReference>
<gene>
    <name evidence="3" type="ORF">DFR60_101103</name>
</gene>
<accession>A0A2V3YDW5</accession>
<keyword evidence="4" id="KW-1185">Reference proteome</keyword>
<protein>
    <submittedName>
        <fullName evidence="3">Putative dehydrogenase</fullName>
    </submittedName>
</protein>
<dbReference type="EMBL" id="QJKD01000001">
    <property type="protein sequence ID" value="PXX56799.1"/>
    <property type="molecule type" value="Genomic_DNA"/>
</dbReference>
<dbReference type="SUPFAM" id="SSF51735">
    <property type="entry name" value="NAD(P)-binding Rossmann-fold domains"/>
    <property type="match status" value="1"/>
</dbReference>
<organism evidence="3 4">
    <name type="scientific">Hungatella effluvii</name>
    <dbReference type="NCBI Taxonomy" id="1096246"/>
    <lineage>
        <taxon>Bacteria</taxon>
        <taxon>Bacillati</taxon>
        <taxon>Bacillota</taxon>
        <taxon>Clostridia</taxon>
        <taxon>Lachnospirales</taxon>
        <taxon>Lachnospiraceae</taxon>
        <taxon>Hungatella</taxon>
    </lineage>
</organism>
<dbReference type="GeneID" id="86059459"/>
<dbReference type="Gene3D" id="3.30.360.10">
    <property type="entry name" value="Dihydrodipicolinate Reductase, domain 2"/>
    <property type="match status" value="1"/>
</dbReference>
<evidence type="ECO:0000313" key="3">
    <source>
        <dbReference type="EMBL" id="PXX56799.1"/>
    </source>
</evidence>